<protein>
    <submittedName>
        <fullName evidence="1">Uncharacterized protein</fullName>
    </submittedName>
</protein>
<dbReference type="Proteomes" id="UP000320839">
    <property type="component" value="Chromosome"/>
</dbReference>
<sequence length="105" mass="11929">MQYSAIFVPHKFPVSVNERRPILQFLKLFPAGQCAKWYVALSNWRAVDVAKGETALRISGFVVALKFSETLSLKIHWSPVDVNQEDRFRVGGCLIHRMLNILGSL</sequence>
<gene>
    <name evidence="1" type="ORF">Pan153_02240</name>
</gene>
<evidence type="ECO:0000313" key="2">
    <source>
        <dbReference type="Proteomes" id="UP000320839"/>
    </source>
</evidence>
<dbReference type="EMBL" id="CP036317">
    <property type="protein sequence ID" value="QDV15608.1"/>
    <property type="molecule type" value="Genomic_DNA"/>
</dbReference>
<accession>A0A518FGY9</accession>
<dbReference type="AlphaFoldDB" id="A0A518FGY9"/>
<proteinExistence type="predicted"/>
<name>A0A518FGY9_9PLAN</name>
<organism evidence="1 2">
    <name type="scientific">Gimesia panareensis</name>
    <dbReference type="NCBI Taxonomy" id="2527978"/>
    <lineage>
        <taxon>Bacteria</taxon>
        <taxon>Pseudomonadati</taxon>
        <taxon>Planctomycetota</taxon>
        <taxon>Planctomycetia</taxon>
        <taxon>Planctomycetales</taxon>
        <taxon>Planctomycetaceae</taxon>
        <taxon>Gimesia</taxon>
    </lineage>
</organism>
<reference evidence="1 2" key="1">
    <citation type="submission" date="2019-02" db="EMBL/GenBank/DDBJ databases">
        <title>Deep-cultivation of Planctomycetes and their phenomic and genomic characterization uncovers novel biology.</title>
        <authorList>
            <person name="Wiegand S."/>
            <person name="Jogler M."/>
            <person name="Boedeker C."/>
            <person name="Pinto D."/>
            <person name="Vollmers J."/>
            <person name="Rivas-Marin E."/>
            <person name="Kohn T."/>
            <person name="Peeters S.H."/>
            <person name="Heuer A."/>
            <person name="Rast P."/>
            <person name="Oberbeckmann S."/>
            <person name="Bunk B."/>
            <person name="Jeske O."/>
            <person name="Meyerdierks A."/>
            <person name="Storesund J.E."/>
            <person name="Kallscheuer N."/>
            <person name="Luecker S."/>
            <person name="Lage O.M."/>
            <person name="Pohl T."/>
            <person name="Merkel B.J."/>
            <person name="Hornburger P."/>
            <person name="Mueller R.-W."/>
            <person name="Bruemmer F."/>
            <person name="Labrenz M."/>
            <person name="Spormann A.M."/>
            <person name="Op den Camp H."/>
            <person name="Overmann J."/>
            <person name="Amann R."/>
            <person name="Jetten M.S.M."/>
            <person name="Mascher T."/>
            <person name="Medema M.H."/>
            <person name="Devos D.P."/>
            <person name="Kaster A.-K."/>
            <person name="Ovreas L."/>
            <person name="Rohde M."/>
            <person name="Galperin M.Y."/>
            <person name="Jogler C."/>
        </authorList>
    </citation>
    <scope>NUCLEOTIDE SEQUENCE [LARGE SCALE GENOMIC DNA]</scope>
    <source>
        <strain evidence="1 2">Pan153</strain>
    </source>
</reference>
<evidence type="ECO:0000313" key="1">
    <source>
        <dbReference type="EMBL" id="QDV15608.1"/>
    </source>
</evidence>